<evidence type="ECO:0000313" key="1">
    <source>
        <dbReference type="EMBL" id="KAI4859245.1"/>
    </source>
</evidence>
<dbReference type="Proteomes" id="UP001497700">
    <property type="component" value="Unassembled WGS sequence"/>
</dbReference>
<keyword evidence="2" id="KW-1185">Reference proteome</keyword>
<sequence>MSAIFKTAASLACLAAVVVAAPTWTDCPAGSVFYSCANGYRGCFTQDPCALPSITSPTTTTTAVPAPPTTTTVAAAACPTGTGSVKLWQPTMYNLYPSEPDRAEASVSRLEVGTAPALEQVAVFRGIPASAKSCTLGWSQADASERVFVVEKNGLLSTVPLTGFPADDTKVSAASVAAYEPKDDSAEDSTMDFTFWDQTEKATNHTGSPVACAENIYIKVALNPVNGDGHLYMYQDGKNGITLSYTC</sequence>
<accession>A0ACB9YJP0</accession>
<name>A0ACB9YJP0_9PEZI</name>
<proteinExistence type="predicted"/>
<organism evidence="1 2">
    <name type="scientific">Hypoxylon rubiginosum</name>
    <dbReference type="NCBI Taxonomy" id="110542"/>
    <lineage>
        <taxon>Eukaryota</taxon>
        <taxon>Fungi</taxon>
        <taxon>Dikarya</taxon>
        <taxon>Ascomycota</taxon>
        <taxon>Pezizomycotina</taxon>
        <taxon>Sordariomycetes</taxon>
        <taxon>Xylariomycetidae</taxon>
        <taxon>Xylariales</taxon>
        <taxon>Hypoxylaceae</taxon>
        <taxon>Hypoxylon</taxon>
    </lineage>
</organism>
<gene>
    <name evidence="1" type="ORF">F4820DRAFT_440382</name>
</gene>
<dbReference type="EMBL" id="MU393647">
    <property type="protein sequence ID" value="KAI4859245.1"/>
    <property type="molecule type" value="Genomic_DNA"/>
</dbReference>
<protein>
    <submittedName>
        <fullName evidence="1">Uncharacterized protein</fullName>
    </submittedName>
</protein>
<comment type="caution">
    <text evidence="1">The sequence shown here is derived from an EMBL/GenBank/DDBJ whole genome shotgun (WGS) entry which is preliminary data.</text>
</comment>
<evidence type="ECO:0000313" key="2">
    <source>
        <dbReference type="Proteomes" id="UP001497700"/>
    </source>
</evidence>
<reference evidence="1 2" key="1">
    <citation type="journal article" date="2022" name="New Phytol.">
        <title>Ecological generalism drives hyperdiversity of secondary metabolite gene clusters in xylarialean endophytes.</title>
        <authorList>
            <person name="Franco M.E.E."/>
            <person name="Wisecaver J.H."/>
            <person name="Arnold A.E."/>
            <person name="Ju Y.M."/>
            <person name="Slot J.C."/>
            <person name="Ahrendt S."/>
            <person name="Moore L.P."/>
            <person name="Eastman K.E."/>
            <person name="Scott K."/>
            <person name="Konkel Z."/>
            <person name="Mondo S.J."/>
            <person name="Kuo A."/>
            <person name="Hayes R.D."/>
            <person name="Haridas S."/>
            <person name="Andreopoulos B."/>
            <person name="Riley R."/>
            <person name="LaButti K."/>
            <person name="Pangilinan J."/>
            <person name="Lipzen A."/>
            <person name="Amirebrahimi M."/>
            <person name="Yan J."/>
            <person name="Adam C."/>
            <person name="Keymanesh K."/>
            <person name="Ng V."/>
            <person name="Louie K."/>
            <person name="Northen T."/>
            <person name="Drula E."/>
            <person name="Henrissat B."/>
            <person name="Hsieh H.M."/>
            <person name="Youens-Clark K."/>
            <person name="Lutzoni F."/>
            <person name="Miadlikowska J."/>
            <person name="Eastwood D.C."/>
            <person name="Hamelin R.C."/>
            <person name="Grigoriev I.V."/>
            <person name="U'Ren J.M."/>
        </authorList>
    </citation>
    <scope>NUCLEOTIDE SEQUENCE [LARGE SCALE GENOMIC DNA]</scope>
    <source>
        <strain evidence="1 2">CBS 119005</strain>
    </source>
</reference>